<dbReference type="EMBL" id="JAFEMO010000005">
    <property type="protein sequence ID" value="KAH7571098.1"/>
    <property type="molecule type" value="Genomic_DNA"/>
</dbReference>
<comment type="caution">
    <text evidence="8">The sequence shown here is derived from an EMBL/GenBank/DDBJ whole genome shotgun (WGS) entry which is preliminary data.</text>
</comment>
<evidence type="ECO:0000259" key="7">
    <source>
        <dbReference type="PROSITE" id="PS50110"/>
    </source>
</evidence>
<dbReference type="InterPro" id="IPR045279">
    <property type="entry name" value="ARR-like"/>
</dbReference>
<dbReference type="SUPFAM" id="SSF52172">
    <property type="entry name" value="CheY-like"/>
    <property type="match status" value="1"/>
</dbReference>
<dbReference type="Proteomes" id="UP000827721">
    <property type="component" value="Unassembled WGS sequence"/>
</dbReference>
<gene>
    <name evidence="8" type="ORF">JRO89_XS05G0253400</name>
</gene>
<evidence type="ECO:0000256" key="2">
    <source>
        <dbReference type="ARBA" id="ARBA00023012"/>
    </source>
</evidence>
<dbReference type="Gene3D" id="1.10.10.60">
    <property type="entry name" value="Homeodomain-like"/>
    <property type="match status" value="1"/>
</dbReference>
<evidence type="ECO:0000313" key="9">
    <source>
        <dbReference type="Proteomes" id="UP000827721"/>
    </source>
</evidence>
<comment type="caution">
    <text evidence="6">Lacks conserved residue(s) required for the propagation of feature annotation.</text>
</comment>
<feature type="domain" description="Response regulatory" evidence="7">
    <location>
        <begin position="92"/>
        <end position="206"/>
    </location>
</feature>
<dbReference type="NCBIfam" id="TIGR01557">
    <property type="entry name" value="myb_SHAQKYF"/>
    <property type="match status" value="1"/>
</dbReference>
<dbReference type="PROSITE" id="PS50110">
    <property type="entry name" value="RESPONSE_REGULATORY"/>
    <property type="match status" value="1"/>
</dbReference>
<evidence type="ECO:0000256" key="5">
    <source>
        <dbReference type="ARBA" id="ARBA00023242"/>
    </source>
</evidence>
<name>A0ABQ8I380_9ROSI</name>
<keyword evidence="2" id="KW-0902">Two-component regulatory system</keyword>
<keyword evidence="5" id="KW-0539">Nucleus</keyword>
<dbReference type="SMART" id="SM00448">
    <property type="entry name" value="REC"/>
    <property type="match status" value="1"/>
</dbReference>
<evidence type="ECO:0000256" key="4">
    <source>
        <dbReference type="ARBA" id="ARBA00023163"/>
    </source>
</evidence>
<dbReference type="Pfam" id="PF00249">
    <property type="entry name" value="Myb_DNA-binding"/>
    <property type="match status" value="1"/>
</dbReference>
<dbReference type="Pfam" id="PF00072">
    <property type="entry name" value="Response_reg"/>
    <property type="match status" value="1"/>
</dbReference>
<sequence length="642" mass="72248">MQSVYLINTFSPTELLSNLHSFQKPKEKKKKSKFFSLFNQYFINLNFFSLNQFYLYLLLNLYMGGAEDSFEKMEIQELSNNNIVPSFARGMSILVVDYDTTSLMYLASLLEQYSYKVTTTELASVALSMIQEDQDQFKVVIANINMPEMSSLSFLRVILKRDIPVIFLASQINVNFAERALAEGVSFFMEKPISSDDLKYVWQHVYRTGRRASKETGKRNYWEILNCAGKQASDHDQTVKINSQAGGIANDSNDHDLHSKNNYNLKNKQKGVVEAVLAHDEENGGGGSTLTTFTEHYQYSKESSYRQGVFFRKTKMILMSDDNYQKEKKMKSYDHSGYTNVSNDGIVKSPLEAQIVIENNNKMNSMNKSSDQQQQKKNRRILWTPELHKEFTAALSTLGDKKARPKLILQKMNLPNLTQRQVASHLQKYKAQVEKISQNRATTVPTMLSTPPSSALFGRFTGESSSSKIFDKTMPLTSLPGHEHFAIPGMTQGVDSVPGKYNLSSSGNMFNAGTSVPAFTESRSLEVNKSTAALAPPADPAPPVFQVNQNLQLSPEYADLMKLLEEDPEEEFQGLGSTELNPGDVDRYCQWLTDALQGENDQQNLSSLTLGGDSSETIQPLTHQKLEVALHCLNYGSRTEKS</sequence>
<dbReference type="InterPro" id="IPR001005">
    <property type="entry name" value="SANT/Myb"/>
</dbReference>
<accession>A0ABQ8I380</accession>
<dbReference type="PANTHER" id="PTHR43874">
    <property type="entry name" value="TWO-COMPONENT RESPONSE REGULATOR"/>
    <property type="match status" value="1"/>
</dbReference>
<dbReference type="SUPFAM" id="SSF46689">
    <property type="entry name" value="Homeodomain-like"/>
    <property type="match status" value="1"/>
</dbReference>
<reference evidence="8 9" key="1">
    <citation type="submission" date="2021-02" db="EMBL/GenBank/DDBJ databases">
        <title>Plant Genome Project.</title>
        <authorList>
            <person name="Zhang R.-G."/>
        </authorList>
    </citation>
    <scope>NUCLEOTIDE SEQUENCE [LARGE SCALE GENOMIC DNA]</scope>
    <source>
        <tissue evidence="8">Leaves</tissue>
    </source>
</reference>
<dbReference type="InterPro" id="IPR006447">
    <property type="entry name" value="Myb_dom_plants"/>
</dbReference>
<dbReference type="PANTHER" id="PTHR43874:SF87">
    <property type="entry name" value="HTH MYB-TYPE DOMAIN-CONTAINING PROTEIN"/>
    <property type="match status" value="1"/>
</dbReference>
<protein>
    <recommendedName>
        <fullName evidence="7">Response regulatory domain-containing protein</fullName>
    </recommendedName>
</protein>
<keyword evidence="4" id="KW-0804">Transcription</keyword>
<dbReference type="Gene3D" id="3.40.50.2300">
    <property type="match status" value="1"/>
</dbReference>
<evidence type="ECO:0000256" key="6">
    <source>
        <dbReference type="PROSITE-ProRule" id="PRU00169"/>
    </source>
</evidence>
<dbReference type="InterPro" id="IPR011006">
    <property type="entry name" value="CheY-like_superfamily"/>
</dbReference>
<keyword evidence="9" id="KW-1185">Reference proteome</keyword>
<dbReference type="InterPro" id="IPR009057">
    <property type="entry name" value="Homeodomain-like_sf"/>
</dbReference>
<evidence type="ECO:0000256" key="3">
    <source>
        <dbReference type="ARBA" id="ARBA00023015"/>
    </source>
</evidence>
<comment type="subcellular location">
    <subcellularLocation>
        <location evidence="1">Nucleus</location>
    </subcellularLocation>
</comment>
<proteinExistence type="predicted"/>
<dbReference type="InterPro" id="IPR001789">
    <property type="entry name" value="Sig_transdc_resp-reg_receiver"/>
</dbReference>
<evidence type="ECO:0000256" key="1">
    <source>
        <dbReference type="ARBA" id="ARBA00004123"/>
    </source>
</evidence>
<dbReference type="CDD" id="cd17584">
    <property type="entry name" value="REC_typeB_ARR-like"/>
    <property type="match status" value="1"/>
</dbReference>
<evidence type="ECO:0000313" key="8">
    <source>
        <dbReference type="EMBL" id="KAH7571098.1"/>
    </source>
</evidence>
<keyword evidence="3" id="KW-0805">Transcription regulation</keyword>
<organism evidence="8 9">
    <name type="scientific">Xanthoceras sorbifolium</name>
    <dbReference type="NCBI Taxonomy" id="99658"/>
    <lineage>
        <taxon>Eukaryota</taxon>
        <taxon>Viridiplantae</taxon>
        <taxon>Streptophyta</taxon>
        <taxon>Embryophyta</taxon>
        <taxon>Tracheophyta</taxon>
        <taxon>Spermatophyta</taxon>
        <taxon>Magnoliopsida</taxon>
        <taxon>eudicotyledons</taxon>
        <taxon>Gunneridae</taxon>
        <taxon>Pentapetalae</taxon>
        <taxon>rosids</taxon>
        <taxon>malvids</taxon>
        <taxon>Sapindales</taxon>
        <taxon>Sapindaceae</taxon>
        <taxon>Xanthoceroideae</taxon>
        <taxon>Xanthoceras</taxon>
    </lineage>
</organism>